<sequence>MMHLSENLVDEVPRFVRTLYDILHDEDPCIMSWSVDGSHFQVFDVPRLEREILPKYFKHCKFASFQRQLNNFGFRKWTKTRASVCTFSHEFLHRCHPFQLAGVVAEMEHHKAAMCAAASHIGTKRLREESDTDERLLRVDLKRLHTEDRHDDQREPEHEMATFSPENFNSNSWPLVDLCALDWSLVTDTGREDELNALLDPILAENQVTTTTRAQTENKSVNSNLASNKTSTETGLDGLPPLDVEYLGDSWTDIFDEVALYFKWQK</sequence>
<feature type="region of interest" description="Disordered" evidence="5">
    <location>
        <begin position="211"/>
        <end position="236"/>
    </location>
</feature>
<evidence type="ECO:0000256" key="3">
    <source>
        <dbReference type="ARBA" id="ARBA00023242"/>
    </source>
</evidence>
<feature type="compositionally biased region" description="Polar residues" evidence="5">
    <location>
        <begin position="211"/>
        <end position="234"/>
    </location>
</feature>
<dbReference type="FunFam" id="1.10.10.10:FF:000286">
    <property type="entry name" value="Heat shock transcription factor"/>
    <property type="match status" value="1"/>
</dbReference>
<dbReference type="OMA" id="PEHEMAT"/>
<feature type="domain" description="HSF-type DNA-binding" evidence="6">
    <location>
        <begin position="11"/>
        <end position="106"/>
    </location>
</feature>
<dbReference type="VEuPathDB" id="FungiDB:PITG_04694"/>
<feature type="region of interest" description="Disordered" evidence="5">
    <location>
        <begin position="147"/>
        <end position="166"/>
    </location>
</feature>
<evidence type="ECO:0000256" key="1">
    <source>
        <dbReference type="ARBA" id="ARBA00004123"/>
    </source>
</evidence>
<name>C0LZI7_PHYIN</name>
<comment type="subcellular location">
    <subcellularLocation>
        <location evidence="1">Nucleus</location>
    </subcellularLocation>
</comment>
<dbReference type="SUPFAM" id="SSF46785">
    <property type="entry name" value="Winged helix' DNA-binding domain"/>
    <property type="match status" value="1"/>
</dbReference>
<dbReference type="InterPro" id="IPR036388">
    <property type="entry name" value="WH-like_DNA-bd_sf"/>
</dbReference>
<dbReference type="PRINTS" id="PR00056">
    <property type="entry name" value="HSFDOMAIN"/>
</dbReference>
<organism evidence="7">
    <name type="scientific">Phytophthora infestans</name>
    <name type="common">Potato late blight agent</name>
    <name type="synonym">Botrytis infestans</name>
    <dbReference type="NCBI Taxonomy" id="4787"/>
    <lineage>
        <taxon>Eukaryota</taxon>
        <taxon>Sar</taxon>
        <taxon>Stramenopiles</taxon>
        <taxon>Oomycota</taxon>
        <taxon>Peronosporomycetes</taxon>
        <taxon>Peronosporales</taxon>
        <taxon>Peronosporaceae</taxon>
        <taxon>Phytophthora</taxon>
    </lineage>
</organism>
<proteinExistence type="inferred from homology"/>
<dbReference type="EMBL" id="FJ790212">
    <property type="protein sequence ID" value="ACN76439.1"/>
    <property type="molecule type" value="Genomic_DNA"/>
</dbReference>
<evidence type="ECO:0000259" key="6">
    <source>
        <dbReference type="SMART" id="SM00415"/>
    </source>
</evidence>
<accession>C0LZI7</accession>
<dbReference type="InterPro" id="IPR036390">
    <property type="entry name" value="WH_DNA-bd_sf"/>
</dbReference>
<keyword evidence="2" id="KW-0238">DNA-binding</keyword>
<reference evidence="7" key="1">
    <citation type="submission" date="2009-02" db="EMBL/GenBank/DDBJ databases">
        <title>Heat shock transcription factor of Phytophthora sojae.</title>
        <authorList>
            <person name="Wang Y."/>
            <person name="Dou D."/>
            <person name="Wang Y."/>
        </authorList>
    </citation>
    <scope>NUCLEOTIDE SEQUENCE</scope>
</reference>
<comment type="similarity">
    <text evidence="4">Belongs to the HSF family.</text>
</comment>
<dbReference type="Pfam" id="PF00447">
    <property type="entry name" value="HSF_DNA-bind"/>
    <property type="match status" value="1"/>
</dbReference>
<dbReference type="AlphaFoldDB" id="C0LZI7"/>
<keyword evidence="3" id="KW-0539">Nucleus</keyword>
<protein>
    <submittedName>
        <fullName evidence="7">Heat shock transcription factor</fullName>
    </submittedName>
</protein>
<keyword evidence="7" id="KW-0346">Stress response</keyword>
<evidence type="ECO:0000256" key="2">
    <source>
        <dbReference type="ARBA" id="ARBA00023125"/>
    </source>
</evidence>
<dbReference type="GO" id="GO:0043565">
    <property type="term" value="F:sequence-specific DNA binding"/>
    <property type="evidence" value="ECO:0007669"/>
    <property type="project" value="InterPro"/>
</dbReference>
<evidence type="ECO:0000256" key="5">
    <source>
        <dbReference type="SAM" id="MobiDB-lite"/>
    </source>
</evidence>
<evidence type="ECO:0000313" key="7">
    <source>
        <dbReference type="EMBL" id="ACN76439.1"/>
    </source>
</evidence>
<evidence type="ECO:0000256" key="4">
    <source>
        <dbReference type="RuleBase" id="RU004020"/>
    </source>
</evidence>
<dbReference type="PANTHER" id="PTHR10015">
    <property type="entry name" value="HEAT SHOCK TRANSCRIPTION FACTOR"/>
    <property type="match status" value="1"/>
</dbReference>
<dbReference type="SMART" id="SM00415">
    <property type="entry name" value="HSF"/>
    <property type="match status" value="1"/>
</dbReference>
<feature type="compositionally biased region" description="Basic and acidic residues" evidence="5">
    <location>
        <begin position="147"/>
        <end position="160"/>
    </location>
</feature>
<dbReference type="Gene3D" id="1.10.10.10">
    <property type="entry name" value="Winged helix-like DNA-binding domain superfamily/Winged helix DNA-binding domain"/>
    <property type="match status" value="1"/>
</dbReference>
<dbReference type="PANTHER" id="PTHR10015:SF427">
    <property type="entry name" value="HEAT SHOCK FACTOR PROTEIN"/>
    <property type="match status" value="1"/>
</dbReference>
<dbReference type="InterPro" id="IPR000232">
    <property type="entry name" value="HSF_DNA-bd"/>
</dbReference>
<dbReference type="GO" id="GO:0005634">
    <property type="term" value="C:nucleus"/>
    <property type="evidence" value="ECO:0007669"/>
    <property type="project" value="UniProtKB-SubCell"/>
</dbReference>
<dbReference type="GO" id="GO:0003700">
    <property type="term" value="F:DNA-binding transcription factor activity"/>
    <property type="evidence" value="ECO:0007669"/>
    <property type="project" value="InterPro"/>
</dbReference>